<comment type="subcellular location">
    <subcellularLocation>
        <location evidence="1">Membrane</location>
        <topology evidence="1">Multi-pass membrane protein</topology>
    </subcellularLocation>
</comment>
<dbReference type="PANTHER" id="PTHR48090:SF7">
    <property type="entry name" value="RFBJ PROTEIN"/>
    <property type="match status" value="1"/>
</dbReference>
<dbReference type="PANTHER" id="PTHR48090">
    <property type="entry name" value="UNDECAPRENYL-PHOSPHATE 4-DEOXY-4-FORMAMIDO-L-ARABINOSE TRANSFERASE-RELATED"/>
    <property type="match status" value="1"/>
</dbReference>
<keyword evidence="11" id="KW-1185">Reference proteome</keyword>
<evidence type="ECO:0000256" key="2">
    <source>
        <dbReference type="ARBA" id="ARBA00006739"/>
    </source>
</evidence>
<evidence type="ECO:0000256" key="3">
    <source>
        <dbReference type="ARBA" id="ARBA00022692"/>
    </source>
</evidence>
<sequence>MTVVVPTFNERGNVAELVRRLGESLLDRDAEILFVDDSDDDTADVVREVARTSSLPVRLLHRERDQREGGLAGAVAAGIATARGEYVVVMDGDLQHPPELVPLLRDGAESVDMVVASRYVGAGDSSGLSSSWRRAVSSTSTLLARSCFPRRVGRVCTDPMTGFFCVRRSAVHLDRLRPRGFKILLEILARHDLDVAEVPFAFGERLDGESKASWRNGVQFAYQMAALRMGRMSRFAAVGALGTILNLLLMWLLLRETSLHYLPAAVIATEVAIAHNFVLQERFVFNDLKDNRHPWWMRFLHSLLYNNVDTLARLPALAFLVEVLTFPSVLAQGLTLAVAFLARFFFVSTVVYRPRRAPGATGVEDGPEIDVMAIAPLQGVPGPAEDTRPAPEDGIARDS</sequence>
<keyword evidence="3 7" id="KW-0812">Transmembrane</keyword>
<dbReference type="Pfam" id="PF04138">
    <property type="entry name" value="GtrA_DPMS_TM"/>
    <property type="match status" value="1"/>
</dbReference>
<keyword evidence="10" id="KW-0328">Glycosyltransferase</keyword>
<evidence type="ECO:0000256" key="5">
    <source>
        <dbReference type="ARBA" id="ARBA00023136"/>
    </source>
</evidence>
<dbReference type="GO" id="GO:0000271">
    <property type="term" value="P:polysaccharide biosynthetic process"/>
    <property type="evidence" value="ECO:0007669"/>
    <property type="project" value="InterPro"/>
</dbReference>
<reference evidence="11" key="1">
    <citation type="submission" date="2016-10" db="EMBL/GenBank/DDBJ databases">
        <authorList>
            <person name="Varghese N."/>
            <person name="Submissions S."/>
        </authorList>
    </citation>
    <scope>NUCLEOTIDE SEQUENCE [LARGE SCALE GENOMIC DNA]</scope>
    <source>
        <strain evidence="11">DSM 45413</strain>
    </source>
</reference>
<accession>A0A1H8W1M9</accession>
<organism evidence="10 11">
    <name type="scientific">Trujillonella endophytica</name>
    <dbReference type="NCBI Taxonomy" id="673521"/>
    <lineage>
        <taxon>Bacteria</taxon>
        <taxon>Bacillati</taxon>
        <taxon>Actinomycetota</taxon>
        <taxon>Actinomycetes</taxon>
        <taxon>Geodermatophilales</taxon>
        <taxon>Geodermatophilaceae</taxon>
        <taxon>Trujillonella</taxon>
    </lineage>
</organism>
<evidence type="ECO:0000313" key="11">
    <source>
        <dbReference type="Proteomes" id="UP000198960"/>
    </source>
</evidence>
<proteinExistence type="inferred from homology"/>
<dbReference type="STRING" id="673521.SAMN05660991_03978"/>
<dbReference type="InterPro" id="IPR029044">
    <property type="entry name" value="Nucleotide-diphossugar_trans"/>
</dbReference>
<feature type="compositionally biased region" description="Basic and acidic residues" evidence="6">
    <location>
        <begin position="385"/>
        <end position="399"/>
    </location>
</feature>
<dbReference type="InterPro" id="IPR001173">
    <property type="entry name" value="Glyco_trans_2-like"/>
</dbReference>
<evidence type="ECO:0000259" key="8">
    <source>
        <dbReference type="Pfam" id="PF00535"/>
    </source>
</evidence>
<name>A0A1H8W1M9_9ACTN</name>
<protein>
    <submittedName>
        <fullName evidence="10">Dolichol-phosphate mannosyltransferase</fullName>
    </submittedName>
</protein>
<keyword evidence="10" id="KW-0808">Transferase</keyword>
<dbReference type="RefSeq" id="WP_244524812.1">
    <property type="nucleotide sequence ID" value="NZ_FOEE01000015.1"/>
</dbReference>
<feature type="region of interest" description="Disordered" evidence="6">
    <location>
        <begin position="378"/>
        <end position="399"/>
    </location>
</feature>
<dbReference type="InterPro" id="IPR050256">
    <property type="entry name" value="Glycosyltransferase_2"/>
</dbReference>
<dbReference type="InterPro" id="IPR007267">
    <property type="entry name" value="GtrA_DPMS_TM"/>
</dbReference>
<keyword evidence="4 7" id="KW-1133">Transmembrane helix</keyword>
<evidence type="ECO:0000313" key="10">
    <source>
        <dbReference type="EMBL" id="SEP21541.1"/>
    </source>
</evidence>
<comment type="similarity">
    <text evidence="2">Belongs to the glycosyltransferase 2 family.</text>
</comment>
<dbReference type="EMBL" id="FOEE01000015">
    <property type="protein sequence ID" value="SEP21541.1"/>
    <property type="molecule type" value="Genomic_DNA"/>
</dbReference>
<feature type="transmembrane region" description="Helical" evidence="7">
    <location>
        <begin position="235"/>
        <end position="254"/>
    </location>
</feature>
<dbReference type="SUPFAM" id="SSF53448">
    <property type="entry name" value="Nucleotide-diphospho-sugar transferases"/>
    <property type="match status" value="1"/>
</dbReference>
<feature type="transmembrane region" description="Helical" evidence="7">
    <location>
        <begin position="326"/>
        <end position="346"/>
    </location>
</feature>
<feature type="domain" description="GtrA/DPMS transmembrane" evidence="9">
    <location>
        <begin position="234"/>
        <end position="351"/>
    </location>
</feature>
<evidence type="ECO:0000256" key="4">
    <source>
        <dbReference type="ARBA" id="ARBA00022989"/>
    </source>
</evidence>
<dbReference type="Proteomes" id="UP000198960">
    <property type="component" value="Unassembled WGS sequence"/>
</dbReference>
<keyword evidence="5 7" id="KW-0472">Membrane</keyword>
<evidence type="ECO:0000256" key="7">
    <source>
        <dbReference type="SAM" id="Phobius"/>
    </source>
</evidence>
<gene>
    <name evidence="10" type="ORF">SAMN05660991_03978</name>
</gene>
<dbReference type="Pfam" id="PF00535">
    <property type="entry name" value="Glycos_transf_2"/>
    <property type="match status" value="1"/>
</dbReference>
<dbReference type="GO" id="GO:0016020">
    <property type="term" value="C:membrane"/>
    <property type="evidence" value="ECO:0007669"/>
    <property type="project" value="UniProtKB-SubCell"/>
</dbReference>
<dbReference type="Gene3D" id="3.90.550.10">
    <property type="entry name" value="Spore Coat Polysaccharide Biosynthesis Protein SpsA, Chain A"/>
    <property type="match status" value="1"/>
</dbReference>
<evidence type="ECO:0000259" key="9">
    <source>
        <dbReference type="Pfam" id="PF04138"/>
    </source>
</evidence>
<dbReference type="AlphaFoldDB" id="A0A1H8W1M9"/>
<dbReference type="GO" id="GO:0016757">
    <property type="term" value="F:glycosyltransferase activity"/>
    <property type="evidence" value="ECO:0007669"/>
    <property type="project" value="UniProtKB-KW"/>
</dbReference>
<feature type="domain" description="Glycosyltransferase 2-like" evidence="8">
    <location>
        <begin position="2"/>
        <end position="169"/>
    </location>
</feature>
<evidence type="ECO:0000256" key="1">
    <source>
        <dbReference type="ARBA" id="ARBA00004141"/>
    </source>
</evidence>
<evidence type="ECO:0000256" key="6">
    <source>
        <dbReference type="SAM" id="MobiDB-lite"/>
    </source>
</evidence>